<dbReference type="PANTHER" id="PTHR34457">
    <property type="entry name" value="EMBRYO DEFECTIVE 2410"/>
    <property type="match status" value="1"/>
</dbReference>
<dbReference type="InterPro" id="IPR007452">
    <property type="entry name" value="TamB_C"/>
</dbReference>
<dbReference type="Proteomes" id="UP000625316">
    <property type="component" value="Unassembled WGS sequence"/>
</dbReference>
<feature type="domain" description="Translocation and assembly module TamB C-terminal" evidence="5">
    <location>
        <begin position="74"/>
        <end position="274"/>
    </location>
</feature>
<evidence type="ECO:0000313" key="7">
    <source>
        <dbReference type="Proteomes" id="UP000625316"/>
    </source>
</evidence>
<dbReference type="RefSeq" id="WP_264328022.1">
    <property type="nucleotide sequence ID" value="NZ_JADEXQ010000164.1"/>
</dbReference>
<evidence type="ECO:0000259" key="5">
    <source>
        <dbReference type="Pfam" id="PF04357"/>
    </source>
</evidence>
<feature type="non-terminal residue" evidence="6">
    <location>
        <position position="1"/>
    </location>
</feature>
<proteinExistence type="predicted"/>
<dbReference type="Pfam" id="PF04357">
    <property type="entry name" value="TamB"/>
    <property type="match status" value="2"/>
</dbReference>
<keyword evidence="3" id="KW-1133">Transmembrane helix</keyword>
<protein>
    <submittedName>
        <fullName evidence="6">Translocation/assembly module TamB domain-containing protein</fullName>
    </submittedName>
</protein>
<keyword evidence="2" id="KW-0812">Transmembrane</keyword>
<feature type="domain" description="Translocation and assembly module TamB C-terminal" evidence="5">
    <location>
        <begin position="942"/>
        <end position="1302"/>
    </location>
</feature>
<evidence type="ECO:0000313" key="6">
    <source>
        <dbReference type="EMBL" id="MBE9033213.1"/>
    </source>
</evidence>
<comment type="subcellular location">
    <subcellularLocation>
        <location evidence="1">Membrane</location>
        <topology evidence="1">Single-pass membrane protein</topology>
    </subcellularLocation>
</comment>
<dbReference type="GO" id="GO:0009306">
    <property type="term" value="P:protein secretion"/>
    <property type="evidence" value="ECO:0007669"/>
    <property type="project" value="InterPro"/>
</dbReference>
<dbReference type="EMBL" id="JADEXQ010000164">
    <property type="protein sequence ID" value="MBE9033213.1"/>
    <property type="molecule type" value="Genomic_DNA"/>
</dbReference>
<dbReference type="GO" id="GO:0005886">
    <property type="term" value="C:plasma membrane"/>
    <property type="evidence" value="ECO:0007669"/>
    <property type="project" value="InterPro"/>
</dbReference>
<keyword evidence="4" id="KW-0472">Membrane</keyword>
<evidence type="ECO:0000256" key="4">
    <source>
        <dbReference type="ARBA" id="ARBA00023136"/>
    </source>
</evidence>
<name>A0A928Z707_9CYAN</name>
<evidence type="ECO:0000256" key="2">
    <source>
        <dbReference type="ARBA" id="ARBA00022692"/>
    </source>
</evidence>
<gene>
    <name evidence="6" type="ORF">IQ266_26105</name>
</gene>
<reference evidence="6" key="1">
    <citation type="submission" date="2020-10" db="EMBL/GenBank/DDBJ databases">
        <authorList>
            <person name="Castelo-Branco R."/>
            <person name="Eusebio N."/>
            <person name="Adriana R."/>
            <person name="Vieira A."/>
            <person name="Brugerolle De Fraissinette N."/>
            <person name="Rezende De Castro R."/>
            <person name="Schneider M.P."/>
            <person name="Vasconcelos V."/>
            <person name="Leao P.N."/>
        </authorList>
    </citation>
    <scope>NUCLEOTIDE SEQUENCE</scope>
    <source>
        <strain evidence="6">LEGE 11480</strain>
    </source>
</reference>
<keyword evidence="7" id="KW-1185">Reference proteome</keyword>
<evidence type="ECO:0000256" key="1">
    <source>
        <dbReference type="ARBA" id="ARBA00004167"/>
    </source>
</evidence>
<dbReference type="PANTHER" id="PTHR34457:SF3">
    <property type="entry name" value="PROTEIN TIC236, CHLOROPLASTIC"/>
    <property type="match status" value="1"/>
</dbReference>
<organism evidence="6 7">
    <name type="scientific">Romeriopsis navalis LEGE 11480</name>
    <dbReference type="NCBI Taxonomy" id="2777977"/>
    <lineage>
        <taxon>Bacteria</taxon>
        <taxon>Bacillati</taxon>
        <taxon>Cyanobacteriota</taxon>
        <taxon>Cyanophyceae</taxon>
        <taxon>Leptolyngbyales</taxon>
        <taxon>Leptolyngbyaceae</taxon>
        <taxon>Romeriopsis</taxon>
        <taxon>Romeriopsis navalis</taxon>
    </lineage>
</organism>
<dbReference type="InterPro" id="IPR053022">
    <property type="entry name" value="Chloroplast_translocon_comp"/>
</dbReference>
<sequence>LNFSAAALPGDRIAQIYTQQKPPIQIGNVNAKVKVDGNVNNLVTRVDWQAPESAYAATGNLVIAQNGQRIDLQRLSAQAYGGMVSATGQLRDRRWSAKVRLTNANLAALNPQLEGRASGTAVLRGNIDQPTIDQTSGEIKLTAQTYGGQIDAIARLANRRWQADVNLAGVQLAQANRDLRGAADGQVSLRGSLASFDLPQVFANSRAAGQVRLSQGVAVVTEPIKAQFNWDGQKINLLSATAPNLSASGQIFAKVQGTPAITGLDLRIDASNLLLSALPLALPEVLQVSGLADFDGRLKGALMSPQIQGEIALRNFGVAGRRFEFLSGQVDLRPGQGLKLDMAGNQDRLALALNAQNQPIAVNVQQGDLRISGQAQGDLFQLALAAIPLSEVNRLNPALPQIKGQLSGNVTLDLARNEFPQANLVIDQVAAGAFPYAFRSGQIKADLSYVRGVARGNVALLQPRLGTIESNDVQTNFVYANNVLRVADFVLQKGDSRFTIAGSVDLRSSPQVAGTLNVEQGRIEDVLGALQIFELSDFTRGIAPPTYGKLDTTQPLTIGASNRSNVSLKTQLERLAELNMQLKQLAKQRRSLVKPSSDGQADEVILPQFADIRGRFDSNMRFQFGAKGLTVDEFKLQARQLEWRPYPGYARFQRIGKRTAVVHNDNRVLKVQAFTVDASYTDGQLNLTRANAQIDQAQVNLQLNYGGENTAGQLTITKLPITQIQKFYPFPGNVVGELTAKATIGGSRENPNAKGSVTVSEGAINGRPVERARGFFDYNLGRMNLAASLKLAAPQPLRLTGEFPLPLPFIDVYPEDDTITADIKVKDEGLALLNLFDSPVKWIDGKGAVNLKVKGDLANIQADGLVALNDASFEVQGLPEPLTNVNGQVRFDRDLVRVEQLDGNFSRGNVAARGVIPLFDFKVNQPIPDGLPIENCLSQGEAPPLNIALNRISLTYKGLYQGGVRGCVNVAGNLFRPRITGEIGLFDGQVLLADEVPQAAAPGSSSNSRASVAQAASAVADSGLEFNDLRLKLGRNIQIVKAPIVNFVATGTLTVNGDLNAPQPAGEILLRSGVVNLFTTQFVLARGYRHRATFIDGGGLDPDLDIRLIASVPEVTRSPLRTPEQELSSEVTDAPLFATSVGSLQTVRIEAKVSGASSVLFDNLELSSSPSRSRNEIIGLIGGGFVDTLGRGDSTLGIANLAGSALLTNIQGFIGNALGLSEFRLFPTISTDEDRRSSTLGLAAEAGVDITPALSGSLLKILTSDQPAQFGLRYRINDNFLFRGSSDFFGDSRAVLEYNARF</sequence>
<evidence type="ECO:0000256" key="3">
    <source>
        <dbReference type="ARBA" id="ARBA00022989"/>
    </source>
</evidence>
<comment type="caution">
    <text evidence="6">The sequence shown here is derived from an EMBL/GenBank/DDBJ whole genome shotgun (WGS) entry which is preliminary data.</text>
</comment>
<accession>A0A928Z707</accession>